<gene>
    <name evidence="8" type="ORF">M514_02147</name>
</gene>
<keyword evidence="4 5" id="KW-0862">Zinc</keyword>
<dbReference type="InterPro" id="IPR000571">
    <property type="entry name" value="Znf_CCCH"/>
</dbReference>
<evidence type="ECO:0000256" key="2">
    <source>
        <dbReference type="ARBA" id="ARBA00022737"/>
    </source>
</evidence>
<evidence type="ECO:0000256" key="3">
    <source>
        <dbReference type="ARBA" id="ARBA00022771"/>
    </source>
</evidence>
<dbReference type="Gene3D" id="3.30.1370.210">
    <property type="match status" value="2"/>
</dbReference>
<dbReference type="EMBL" id="KL367527">
    <property type="protein sequence ID" value="KFD66126.1"/>
    <property type="molecule type" value="Genomic_DNA"/>
</dbReference>
<dbReference type="SMART" id="SM00356">
    <property type="entry name" value="ZnF_C3H1"/>
    <property type="match status" value="3"/>
</dbReference>
<protein>
    <recommendedName>
        <fullName evidence="7">C3H1-type domain-containing protein</fullName>
    </recommendedName>
</protein>
<dbReference type="PANTHER" id="PTHR12675:SF6">
    <property type="entry name" value="ZINC FINGER CCCH DOMAIN-CONTAINING PROTEIN 10"/>
    <property type="match status" value="1"/>
</dbReference>
<feature type="domain" description="C3H1-type" evidence="7">
    <location>
        <begin position="86"/>
        <end position="112"/>
    </location>
</feature>
<evidence type="ECO:0000256" key="4">
    <source>
        <dbReference type="ARBA" id="ARBA00022833"/>
    </source>
</evidence>
<sequence length="331" mass="37065">MMIPQTIRRLQLVMAAAFSTSDYQAVSGLSNESHLDVPERDEIQQEAGSGTDICRDFLNNVCFRGGRCKYYHPVGVVQKNENSNGETKVMFCKDFLNQVCFRGACKYVHCTREEKELYEHTGRVSESLARSIVAATGQDVIDGRPLCKEFLSNHCTRGARCRFWHINPKQERELRMMGPEGSAEQRTQAPQQPAMAGYRASFDTVREFKRRAPEDEPLAPGSAPAYQRPRYETPQPPPPPGATNSNPMCEEIVSLRNRLDLMKQSLVDLMSQNDHLLAENARLRAKVTAANMTESITPSNILPINSMLSSNPAVPATTLGNNPSDRWPLLH</sequence>
<reference evidence="8" key="1">
    <citation type="journal article" date="2014" name="Nat. Genet.">
        <title>Genome and transcriptome of the porcine whipworm Trichuris suis.</title>
        <authorList>
            <person name="Jex A.R."/>
            <person name="Nejsum P."/>
            <person name="Schwarz E.M."/>
            <person name="Hu L."/>
            <person name="Young N.D."/>
            <person name="Hall R.S."/>
            <person name="Korhonen P.K."/>
            <person name="Liao S."/>
            <person name="Thamsborg S."/>
            <person name="Xia J."/>
            <person name="Xu P."/>
            <person name="Wang S."/>
            <person name="Scheerlinck J.P."/>
            <person name="Hofmann A."/>
            <person name="Sternberg P.W."/>
            <person name="Wang J."/>
            <person name="Gasser R.B."/>
        </authorList>
    </citation>
    <scope>NUCLEOTIDE SEQUENCE [LARGE SCALE GENOMIC DNA]</scope>
    <source>
        <strain evidence="8">DCEP-RM93F</strain>
    </source>
</reference>
<feature type="region of interest" description="Disordered" evidence="6">
    <location>
        <begin position="210"/>
        <end position="247"/>
    </location>
</feature>
<name>A0A085N9I0_9BILA</name>
<keyword evidence="3 5" id="KW-0863">Zinc-finger</keyword>
<feature type="domain" description="C3H1-type" evidence="7">
    <location>
        <begin position="48"/>
        <end position="75"/>
    </location>
</feature>
<dbReference type="GO" id="GO:0043484">
    <property type="term" value="P:regulation of RNA splicing"/>
    <property type="evidence" value="ECO:0007669"/>
    <property type="project" value="TreeGrafter"/>
</dbReference>
<evidence type="ECO:0000256" key="6">
    <source>
        <dbReference type="SAM" id="MobiDB-lite"/>
    </source>
</evidence>
<accession>A0A085N9I0</accession>
<dbReference type="Proteomes" id="UP000030758">
    <property type="component" value="Unassembled WGS sequence"/>
</dbReference>
<feature type="region of interest" description="Disordered" evidence="6">
    <location>
        <begin position="175"/>
        <end position="197"/>
    </location>
</feature>
<feature type="zinc finger region" description="C3H1-type" evidence="5">
    <location>
        <begin position="141"/>
        <end position="168"/>
    </location>
</feature>
<evidence type="ECO:0000256" key="5">
    <source>
        <dbReference type="PROSITE-ProRule" id="PRU00723"/>
    </source>
</evidence>
<keyword evidence="1 5" id="KW-0479">Metal-binding</keyword>
<dbReference type="PROSITE" id="PS50103">
    <property type="entry name" value="ZF_C3H1"/>
    <property type="match status" value="3"/>
</dbReference>
<dbReference type="PANTHER" id="PTHR12675">
    <property type="entry name" value="MUSCLEBLIND-LIKE PROTEIN"/>
    <property type="match status" value="1"/>
</dbReference>
<proteinExistence type="predicted"/>
<feature type="zinc finger region" description="C3H1-type" evidence="5">
    <location>
        <begin position="48"/>
        <end position="75"/>
    </location>
</feature>
<keyword evidence="2" id="KW-0677">Repeat</keyword>
<dbReference type="GO" id="GO:0008270">
    <property type="term" value="F:zinc ion binding"/>
    <property type="evidence" value="ECO:0007669"/>
    <property type="project" value="UniProtKB-KW"/>
</dbReference>
<dbReference type="AlphaFoldDB" id="A0A085N9I0"/>
<dbReference type="GO" id="GO:0003723">
    <property type="term" value="F:RNA binding"/>
    <property type="evidence" value="ECO:0007669"/>
    <property type="project" value="TreeGrafter"/>
</dbReference>
<feature type="domain" description="C3H1-type" evidence="7">
    <location>
        <begin position="141"/>
        <end position="168"/>
    </location>
</feature>
<evidence type="ECO:0000256" key="1">
    <source>
        <dbReference type="ARBA" id="ARBA00022723"/>
    </source>
</evidence>
<feature type="zinc finger region" description="C3H1-type" evidence="5">
    <location>
        <begin position="86"/>
        <end position="112"/>
    </location>
</feature>
<evidence type="ECO:0000259" key="7">
    <source>
        <dbReference type="PROSITE" id="PS50103"/>
    </source>
</evidence>
<organism evidence="8">
    <name type="scientific">Trichuris suis</name>
    <name type="common">pig whipworm</name>
    <dbReference type="NCBI Taxonomy" id="68888"/>
    <lineage>
        <taxon>Eukaryota</taxon>
        <taxon>Metazoa</taxon>
        <taxon>Ecdysozoa</taxon>
        <taxon>Nematoda</taxon>
        <taxon>Enoplea</taxon>
        <taxon>Dorylaimia</taxon>
        <taxon>Trichinellida</taxon>
        <taxon>Trichuridae</taxon>
        <taxon>Trichuris</taxon>
    </lineage>
</organism>
<evidence type="ECO:0000313" key="8">
    <source>
        <dbReference type="EMBL" id="KFD66126.1"/>
    </source>
</evidence>